<feature type="binding site" evidence="1">
    <location>
        <begin position="227"/>
        <end position="229"/>
    </location>
    <ligand>
        <name>ATP</name>
        <dbReference type="ChEBI" id="CHEBI:30616"/>
    </ligand>
</feature>
<feature type="binding site" evidence="1">
    <location>
        <position position="77"/>
    </location>
    <ligand>
        <name>ATP</name>
        <dbReference type="ChEBI" id="CHEBI:30616"/>
    </ligand>
</feature>
<organism evidence="3 4">
    <name type="scientific">Streptomyces bingchenggensis (strain BCW-1)</name>
    <dbReference type="NCBI Taxonomy" id="749414"/>
    <lineage>
        <taxon>Bacteria</taxon>
        <taxon>Bacillati</taxon>
        <taxon>Actinomycetota</taxon>
        <taxon>Actinomycetes</taxon>
        <taxon>Kitasatosporales</taxon>
        <taxon>Streptomycetaceae</taxon>
        <taxon>Streptomyces</taxon>
    </lineage>
</organism>
<evidence type="ECO:0000313" key="4">
    <source>
        <dbReference type="Proteomes" id="UP000000377"/>
    </source>
</evidence>
<sequence length="264" mass="26795">MRRPARAEAASALRAHTTAHDSERRDHMPVLVITGTGTEIGKTITTAAVAATALAAGRSVAVLKPAQTGVRADEPGDTAEVARLAGAVTQAELARYPEPLGPATAARRAGRPPVHPYEVAEAAGKLAAEHDLVLVEGAGGLLVRFDEEGGTLADAARLLGAPVLVVVQAGLGTLNTTTLTAEALRARGLDCPGVVIGSWPKAPDLADRCNLADLPEAAGVPLLGALPQGAAALPPADFRAAAPGWLAPELDGTWSAERFAATHG</sequence>
<feature type="binding site" evidence="1">
    <location>
        <position position="136"/>
    </location>
    <ligand>
        <name>Mg(2+)</name>
        <dbReference type="ChEBI" id="CHEBI:18420"/>
    </ligand>
</feature>
<comment type="catalytic activity">
    <reaction evidence="1">
        <text>(7R,8S)-7,8-diammoniononanoate + CO2 + ATP = (4R,5S)-dethiobiotin + ADP + phosphate + 3 H(+)</text>
        <dbReference type="Rhea" id="RHEA:15805"/>
        <dbReference type="ChEBI" id="CHEBI:15378"/>
        <dbReference type="ChEBI" id="CHEBI:16526"/>
        <dbReference type="ChEBI" id="CHEBI:30616"/>
        <dbReference type="ChEBI" id="CHEBI:43474"/>
        <dbReference type="ChEBI" id="CHEBI:149469"/>
        <dbReference type="ChEBI" id="CHEBI:149473"/>
        <dbReference type="ChEBI" id="CHEBI:456216"/>
        <dbReference type="EC" id="6.3.3.3"/>
    </reaction>
</comment>
<dbReference type="GO" id="GO:0009102">
    <property type="term" value="P:biotin biosynthetic process"/>
    <property type="evidence" value="ECO:0007669"/>
    <property type="project" value="UniProtKB-UniRule"/>
</dbReference>
<dbReference type="SUPFAM" id="SSF52540">
    <property type="entry name" value="P-loop containing nucleoside triphosphate hydrolases"/>
    <property type="match status" value="1"/>
</dbReference>
<dbReference type="PATRIC" id="fig|749414.3.peg.9127"/>
<dbReference type="HOGENOM" id="CLU_072551_1_0_11"/>
<name>D7BY99_STRBB</name>
<comment type="subcellular location">
    <subcellularLocation>
        <location evidence="1">Cytoplasm</location>
    </subcellularLocation>
</comment>
<dbReference type="InterPro" id="IPR004472">
    <property type="entry name" value="DTB_synth_BioD"/>
</dbReference>
<feature type="binding site" evidence="1">
    <location>
        <begin position="39"/>
        <end position="44"/>
    </location>
    <ligand>
        <name>ATP</name>
        <dbReference type="ChEBI" id="CHEBI:30616"/>
    </ligand>
</feature>
<feature type="binding site" evidence="1">
    <location>
        <position position="43"/>
    </location>
    <ligand>
        <name>Mg(2+)</name>
        <dbReference type="ChEBI" id="CHEBI:18420"/>
    </ligand>
</feature>
<comment type="caution">
    <text evidence="1">Lacks conserved residue(s) required for the propagation of feature annotation.</text>
</comment>
<dbReference type="eggNOG" id="COG0132">
    <property type="taxonomic scope" value="Bacteria"/>
</dbReference>
<keyword evidence="1" id="KW-0093">Biotin biosynthesis</keyword>
<keyword evidence="1" id="KW-0067">ATP-binding</keyword>
<dbReference type="UniPathway" id="UPA00078">
    <property type="reaction ID" value="UER00161"/>
</dbReference>
<dbReference type="Proteomes" id="UP000000377">
    <property type="component" value="Chromosome"/>
</dbReference>
<keyword evidence="1 3" id="KW-0436">Ligase</keyword>
<feature type="region of interest" description="Disordered" evidence="2">
    <location>
        <begin position="1"/>
        <end position="26"/>
    </location>
</feature>
<dbReference type="InterPro" id="IPR027417">
    <property type="entry name" value="P-loop_NTPase"/>
</dbReference>
<dbReference type="Pfam" id="PF13500">
    <property type="entry name" value="AAA_26"/>
    <property type="match status" value="1"/>
</dbReference>
<keyword evidence="1" id="KW-0479">Metal-binding</keyword>
<dbReference type="GO" id="GO:0004141">
    <property type="term" value="F:dethiobiotin synthase activity"/>
    <property type="evidence" value="ECO:0007669"/>
    <property type="project" value="UniProtKB-UniRule"/>
</dbReference>
<comment type="cofactor">
    <cofactor evidence="1">
        <name>Mg(2+)</name>
        <dbReference type="ChEBI" id="CHEBI:18420"/>
    </cofactor>
</comment>
<dbReference type="GO" id="GO:0005829">
    <property type="term" value="C:cytosol"/>
    <property type="evidence" value="ECO:0007669"/>
    <property type="project" value="TreeGrafter"/>
</dbReference>
<dbReference type="HAMAP" id="MF_00336">
    <property type="entry name" value="BioD"/>
    <property type="match status" value="1"/>
</dbReference>
<dbReference type="GO" id="GO:0005524">
    <property type="term" value="F:ATP binding"/>
    <property type="evidence" value="ECO:0007669"/>
    <property type="project" value="UniProtKB-UniRule"/>
</dbReference>
<feature type="binding site" evidence="1">
    <location>
        <position position="68"/>
    </location>
    <ligand>
        <name>substrate</name>
    </ligand>
</feature>
<feature type="active site" evidence="1">
    <location>
        <position position="64"/>
    </location>
</feature>
<dbReference type="EC" id="6.3.3.3" evidence="1"/>
<gene>
    <name evidence="1 3" type="primary">bioD</name>
    <name evidence="3" type="ordered locus">SBI_08861</name>
</gene>
<dbReference type="EMBL" id="CP002047">
    <property type="protein sequence ID" value="ADI11979.1"/>
    <property type="molecule type" value="Genomic_DNA"/>
</dbReference>
<dbReference type="PANTHER" id="PTHR43210">
    <property type="entry name" value="DETHIOBIOTIN SYNTHETASE"/>
    <property type="match status" value="1"/>
</dbReference>
<protein>
    <recommendedName>
        <fullName evidence="1">ATP-dependent dethiobiotin synthetase BioD</fullName>
        <ecNumber evidence="1">6.3.3.3</ecNumber>
    </recommendedName>
    <alternativeName>
        <fullName evidence="1">DTB synthetase</fullName>
        <shortName evidence="1">DTBS</shortName>
    </alternativeName>
    <alternativeName>
        <fullName evidence="1">Dethiobiotin synthase</fullName>
    </alternativeName>
</protein>
<comment type="pathway">
    <text evidence="1">Cofactor biosynthesis; biotin biosynthesis; biotin from 7,8-diaminononanoate: step 1/2.</text>
</comment>
<feature type="binding site" evidence="1">
    <location>
        <begin position="197"/>
        <end position="198"/>
    </location>
    <ligand>
        <name>ATP</name>
        <dbReference type="ChEBI" id="CHEBI:30616"/>
    </ligand>
</feature>
<dbReference type="GO" id="GO:0000287">
    <property type="term" value="F:magnesium ion binding"/>
    <property type="evidence" value="ECO:0007669"/>
    <property type="project" value="UniProtKB-UniRule"/>
</dbReference>
<comment type="function">
    <text evidence="1">Catalyzes a mechanistically unusual reaction, the ATP-dependent insertion of CO2 between the N7 and N8 nitrogen atoms of 7,8-diaminopelargonic acid (DAPA, also called 7,8-diammoniononanoate) to form a ureido ring.</text>
</comment>
<dbReference type="Gene3D" id="3.40.50.300">
    <property type="entry name" value="P-loop containing nucleotide triphosphate hydrolases"/>
    <property type="match status" value="1"/>
</dbReference>
<proteinExistence type="inferred from homology"/>
<feature type="binding site" evidence="1">
    <location>
        <begin position="136"/>
        <end position="139"/>
    </location>
    <ligand>
        <name>ATP</name>
        <dbReference type="ChEBI" id="CHEBI:30616"/>
    </ligand>
</feature>
<accession>D7BY99</accession>
<comment type="similarity">
    <text evidence="1">Belongs to the dethiobiotin synthetase family.</text>
</comment>
<evidence type="ECO:0000313" key="3">
    <source>
        <dbReference type="EMBL" id="ADI11979.1"/>
    </source>
</evidence>
<dbReference type="KEGG" id="sbh:SBI_08861"/>
<feature type="binding site" evidence="1">
    <location>
        <position position="77"/>
    </location>
    <ligand>
        <name>Mg(2+)</name>
        <dbReference type="ChEBI" id="CHEBI:18420"/>
    </ligand>
</feature>
<dbReference type="STRING" id="749414.SBI_08861"/>
<keyword evidence="1" id="KW-0460">Magnesium</keyword>
<comment type="subunit">
    <text evidence="1">Homodimer.</text>
</comment>
<keyword evidence="1" id="KW-0547">Nucleotide-binding</keyword>
<dbReference type="PANTHER" id="PTHR43210:SF5">
    <property type="entry name" value="DETHIOBIOTIN SYNTHETASE"/>
    <property type="match status" value="1"/>
</dbReference>
<reference evidence="3 4" key="1">
    <citation type="journal article" date="2010" name="J. Bacteriol.">
        <title>Genome sequence of the milbemycin-producing bacterium Streptomyces bingchenggensis.</title>
        <authorList>
            <person name="Wang X.J."/>
            <person name="Yan Y.J."/>
            <person name="Zhang B."/>
            <person name="An J."/>
            <person name="Wang J.J."/>
            <person name="Tian J."/>
            <person name="Jiang L."/>
            <person name="Chen Y.H."/>
            <person name="Huang S.X."/>
            <person name="Yin M."/>
            <person name="Zhang J."/>
            <person name="Gao A.L."/>
            <person name="Liu C.X."/>
            <person name="Zhu Z.X."/>
            <person name="Xiang W.S."/>
        </authorList>
    </citation>
    <scope>NUCLEOTIDE SEQUENCE [LARGE SCALE GENOMIC DNA]</scope>
    <source>
        <strain evidence="3 4">BCW-1</strain>
    </source>
</reference>
<evidence type="ECO:0000256" key="2">
    <source>
        <dbReference type="SAM" id="MobiDB-lite"/>
    </source>
</evidence>
<dbReference type="NCBIfam" id="TIGR00347">
    <property type="entry name" value="bioD"/>
    <property type="match status" value="1"/>
</dbReference>
<keyword evidence="1" id="KW-0963">Cytoplasm</keyword>
<keyword evidence="4" id="KW-1185">Reference proteome</keyword>
<dbReference type="CDD" id="cd03109">
    <property type="entry name" value="DTBS"/>
    <property type="match status" value="1"/>
</dbReference>
<dbReference type="AlphaFoldDB" id="D7BY99"/>
<evidence type="ECO:0000256" key="1">
    <source>
        <dbReference type="HAMAP-Rule" id="MF_00336"/>
    </source>
</evidence>